<dbReference type="PROSITE" id="PS51202">
    <property type="entry name" value="RCK_C"/>
    <property type="match status" value="2"/>
</dbReference>
<dbReference type="Gene3D" id="3.30.70.1450">
    <property type="entry name" value="Regulator of K+ conductance, C-terminal domain"/>
    <property type="match status" value="2"/>
</dbReference>
<dbReference type="InterPro" id="IPR006037">
    <property type="entry name" value="RCK_C"/>
</dbReference>
<keyword evidence="6 7" id="KW-0472">Membrane</keyword>
<feature type="transmembrane region" description="Helical" evidence="7">
    <location>
        <begin position="599"/>
        <end position="619"/>
    </location>
</feature>
<evidence type="ECO:0000256" key="7">
    <source>
        <dbReference type="SAM" id="Phobius"/>
    </source>
</evidence>
<keyword evidence="2" id="KW-0813">Transport</keyword>
<evidence type="ECO:0000256" key="6">
    <source>
        <dbReference type="ARBA" id="ARBA00023136"/>
    </source>
</evidence>
<organism evidence="9 10">
    <name type="scientific">Butyricimonas virosa</name>
    <dbReference type="NCBI Taxonomy" id="544645"/>
    <lineage>
        <taxon>Bacteria</taxon>
        <taxon>Pseudomonadati</taxon>
        <taxon>Bacteroidota</taxon>
        <taxon>Bacteroidia</taxon>
        <taxon>Bacteroidales</taxon>
        <taxon>Odoribacteraceae</taxon>
        <taxon>Butyricimonas</taxon>
    </lineage>
</organism>
<evidence type="ECO:0000256" key="1">
    <source>
        <dbReference type="ARBA" id="ARBA00004141"/>
    </source>
</evidence>
<reference evidence="9 10" key="1">
    <citation type="submission" date="2018-08" db="EMBL/GenBank/DDBJ databases">
        <title>A genome reference for cultivated species of the human gut microbiota.</title>
        <authorList>
            <person name="Zou Y."/>
            <person name="Xue W."/>
            <person name="Luo G."/>
        </authorList>
    </citation>
    <scope>NUCLEOTIDE SEQUENCE [LARGE SCALE GENOMIC DNA]</scope>
    <source>
        <strain evidence="9 10">AF14-49</strain>
    </source>
</reference>
<feature type="transmembrane region" description="Helical" evidence="7">
    <location>
        <begin position="52"/>
        <end position="71"/>
    </location>
</feature>
<feature type="domain" description="RCK C-terminal" evidence="8">
    <location>
        <begin position="215"/>
        <end position="308"/>
    </location>
</feature>
<gene>
    <name evidence="9" type="ORF">DWW18_14545</name>
</gene>
<evidence type="ECO:0000256" key="5">
    <source>
        <dbReference type="ARBA" id="ARBA00022989"/>
    </source>
</evidence>
<feature type="transmembrane region" description="Helical" evidence="7">
    <location>
        <begin position="476"/>
        <end position="494"/>
    </location>
</feature>
<feature type="transmembrane region" description="Helical" evidence="7">
    <location>
        <begin position="171"/>
        <end position="192"/>
    </location>
</feature>
<evidence type="ECO:0000256" key="2">
    <source>
        <dbReference type="ARBA" id="ARBA00022448"/>
    </source>
</evidence>
<dbReference type="FunFam" id="3.30.70.1450:FF:000009">
    <property type="entry name" value="SLC13 family permease"/>
    <property type="match status" value="1"/>
</dbReference>
<dbReference type="InterPro" id="IPR036721">
    <property type="entry name" value="RCK_C_sf"/>
</dbReference>
<feature type="transmembrane region" description="Helical" evidence="7">
    <location>
        <begin position="514"/>
        <end position="547"/>
    </location>
</feature>
<evidence type="ECO:0000313" key="10">
    <source>
        <dbReference type="Proteomes" id="UP000283589"/>
    </source>
</evidence>
<dbReference type="SUPFAM" id="SSF116726">
    <property type="entry name" value="TrkA C-terminal domain-like"/>
    <property type="match status" value="2"/>
</dbReference>
<evidence type="ECO:0000313" key="9">
    <source>
        <dbReference type="EMBL" id="RGV32283.1"/>
    </source>
</evidence>
<feature type="transmembrane region" description="Helical" evidence="7">
    <location>
        <begin position="24"/>
        <end position="40"/>
    </location>
</feature>
<dbReference type="Pfam" id="PF02080">
    <property type="entry name" value="TrkA_C"/>
    <property type="match status" value="2"/>
</dbReference>
<protein>
    <submittedName>
        <fullName evidence="9">SLC13 family permease</fullName>
    </submittedName>
</protein>
<evidence type="ECO:0000259" key="8">
    <source>
        <dbReference type="PROSITE" id="PS51202"/>
    </source>
</evidence>
<feature type="transmembrane region" description="Helical" evidence="7">
    <location>
        <begin position="132"/>
        <end position="151"/>
    </location>
</feature>
<dbReference type="GO" id="GO:0005886">
    <property type="term" value="C:plasma membrane"/>
    <property type="evidence" value="ECO:0007669"/>
    <property type="project" value="TreeGrafter"/>
</dbReference>
<dbReference type="InterPro" id="IPR004680">
    <property type="entry name" value="Cit_transptr-like_dom"/>
</dbReference>
<accession>A0A412WXN7</accession>
<feature type="domain" description="RCK C-terminal" evidence="8">
    <location>
        <begin position="321"/>
        <end position="406"/>
    </location>
</feature>
<proteinExistence type="predicted"/>
<sequence length="621" mass="66825">MVITLIILALSAFFFVNGKIRSDVVALCALVLLILCGILTPEEALSGFSNSIVIMMVGLFVVGGAIFQTGLAKMISSKILQLAGKSELKLFILIMLVTSAIGAFVSNTGTVALMLPIVVSMAVSSNVSPSRFLMPLAFASSMGGMATLIGTPPNLVIQNALLEGGFEGLSFFSFTPVGIICVLIGIVVLIPLSRMFLVKKGEKKTENKSRKKSLKDLAYEYQIAQNLFRVGVKSDSTFRGKTLAELNITGKYNVTILEIRRESKSQNPFMKTIDQELAGPNTSLQIGDVLYVLGAFAQIELLTKDNNLDLLDTHTAEVSEEKVPHDMVFGEIGIAEVLLMPNSQLINRAVKDSGFREKYNINILGIQRGGKYLLQDLKDEKMHSGDALLVQGTWKDIARLNEVQSEWVVVGQPLAEAAKVTLDHKAPIAATIMILMIIAMVFDFIPVAPVAAVIVAALLMVLTGCLRNVEDAYKTINWESIVLIAAMLPMSLALEKTGASAMISSGLVSYLGDFGPIILLAGIYFTTSLLTMFISNTATAVLLAPIALKAALDIGVSPYPFLFAVTVAASMCFASPFSTPPNALVMSAGKYTFMDYVKVGLPLQVIMGIVMVLVLPLLFPF</sequence>
<evidence type="ECO:0000256" key="4">
    <source>
        <dbReference type="ARBA" id="ARBA00022737"/>
    </source>
</evidence>
<feature type="transmembrane region" description="Helical" evidence="7">
    <location>
        <begin position="91"/>
        <end position="120"/>
    </location>
</feature>
<evidence type="ECO:0000256" key="3">
    <source>
        <dbReference type="ARBA" id="ARBA00022692"/>
    </source>
</evidence>
<dbReference type="RefSeq" id="WP_118261035.1">
    <property type="nucleotide sequence ID" value="NZ_CALBWO010000041.1"/>
</dbReference>
<dbReference type="EMBL" id="QRZA01000022">
    <property type="protein sequence ID" value="RGV32283.1"/>
    <property type="molecule type" value="Genomic_DNA"/>
</dbReference>
<dbReference type="AlphaFoldDB" id="A0A412WXN7"/>
<dbReference type="PANTHER" id="PTHR43652:SF1">
    <property type="entry name" value="RESPONSE REGULATOR"/>
    <property type="match status" value="1"/>
</dbReference>
<dbReference type="Pfam" id="PF03600">
    <property type="entry name" value="CitMHS"/>
    <property type="match status" value="1"/>
</dbReference>
<dbReference type="CDD" id="cd01115">
    <property type="entry name" value="SLC13_permease"/>
    <property type="match status" value="1"/>
</dbReference>
<dbReference type="InterPro" id="IPR051679">
    <property type="entry name" value="DASS-Related_Transporters"/>
</dbReference>
<keyword evidence="4" id="KW-0677">Repeat</keyword>
<name>A0A412WXN7_9BACT</name>
<feature type="transmembrane region" description="Helical" evidence="7">
    <location>
        <begin position="559"/>
        <end position="579"/>
    </location>
</feature>
<dbReference type="GO" id="GO:0008324">
    <property type="term" value="F:monoatomic cation transmembrane transporter activity"/>
    <property type="evidence" value="ECO:0007669"/>
    <property type="project" value="InterPro"/>
</dbReference>
<dbReference type="Proteomes" id="UP000283589">
    <property type="component" value="Unassembled WGS sequence"/>
</dbReference>
<comment type="caution">
    <text evidence="9">The sequence shown here is derived from an EMBL/GenBank/DDBJ whole genome shotgun (WGS) entry which is preliminary data.</text>
</comment>
<keyword evidence="5 7" id="KW-1133">Transmembrane helix</keyword>
<feature type="transmembrane region" description="Helical" evidence="7">
    <location>
        <begin position="451"/>
        <end position="469"/>
    </location>
</feature>
<keyword evidence="3 7" id="KW-0812">Transmembrane</keyword>
<comment type="subcellular location">
    <subcellularLocation>
        <location evidence="1">Membrane</location>
        <topology evidence="1">Multi-pass membrane protein</topology>
    </subcellularLocation>
</comment>
<dbReference type="STRING" id="1121130.GCA_000519105_01288"/>
<dbReference type="GO" id="GO:0006813">
    <property type="term" value="P:potassium ion transport"/>
    <property type="evidence" value="ECO:0007669"/>
    <property type="project" value="InterPro"/>
</dbReference>
<dbReference type="PANTHER" id="PTHR43652">
    <property type="entry name" value="BASIC AMINO ACID ANTIPORTER YFCC-RELATED"/>
    <property type="match status" value="1"/>
</dbReference>